<accession>A0A392N9X3</accession>
<dbReference type="InterPro" id="IPR042277">
    <property type="entry name" value="IST1-like"/>
</dbReference>
<evidence type="ECO:0000313" key="2">
    <source>
        <dbReference type="Proteomes" id="UP000265520"/>
    </source>
</evidence>
<feature type="non-terminal residue" evidence="1">
    <location>
        <position position="49"/>
    </location>
</feature>
<comment type="caution">
    <text evidence="1">The sequence shown here is derived from an EMBL/GenBank/DDBJ whole genome shotgun (WGS) entry which is preliminary data.</text>
</comment>
<sequence length="49" mass="5562">MANVTMSEAADLGVNEQIQELLLVPNPPVEERNKLLKEIANEFKINWDP</sequence>
<protein>
    <submittedName>
        <fullName evidence="1">Uncharacterized protein</fullName>
    </submittedName>
</protein>
<keyword evidence="2" id="KW-1185">Reference proteome</keyword>
<organism evidence="1 2">
    <name type="scientific">Trifolium medium</name>
    <dbReference type="NCBI Taxonomy" id="97028"/>
    <lineage>
        <taxon>Eukaryota</taxon>
        <taxon>Viridiplantae</taxon>
        <taxon>Streptophyta</taxon>
        <taxon>Embryophyta</taxon>
        <taxon>Tracheophyta</taxon>
        <taxon>Spermatophyta</taxon>
        <taxon>Magnoliopsida</taxon>
        <taxon>eudicotyledons</taxon>
        <taxon>Gunneridae</taxon>
        <taxon>Pentapetalae</taxon>
        <taxon>rosids</taxon>
        <taxon>fabids</taxon>
        <taxon>Fabales</taxon>
        <taxon>Fabaceae</taxon>
        <taxon>Papilionoideae</taxon>
        <taxon>50 kb inversion clade</taxon>
        <taxon>NPAAA clade</taxon>
        <taxon>Hologalegina</taxon>
        <taxon>IRL clade</taxon>
        <taxon>Trifolieae</taxon>
        <taxon>Trifolium</taxon>
    </lineage>
</organism>
<reference evidence="1 2" key="1">
    <citation type="journal article" date="2018" name="Front. Plant Sci.">
        <title>Red Clover (Trifolium pratense) and Zigzag Clover (T. medium) - A Picture of Genomic Similarities and Differences.</title>
        <authorList>
            <person name="Dluhosova J."/>
            <person name="Istvanek J."/>
            <person name="Nedelnik J."/>
            <person name="Repkova J."/>
        </authorList>
    </citation>
    <scope>NUCLEOTIDE SEQUENCE [LARGE SCALE GENOMIC DNA]</scope>
    <source>
        <strain evidence="2">cv. 10/8</strain>
        <tissue evidence="1">Leaf</tissue>
    </source>
</reference>
<dbReference type="AlphaFoldDB" id="A0A392N9X3"/>
<name>A0A392N9X3_9FABA</name>
<dbReference type="Gene3D" id="1.20.1260.60">
    <property type="entry name" value="Vacuolar protein sorting-associated protein Ist1"/>
    <property type="match status" value="1"/>
</dbReference>
<evidence type="ECO:0000313" key="1">
    <source>
        <dbReference type="EMBL" id="MCH96646.1"/>
    </source>
</evidence>
<dbReference type="Proteomes" id="UP000265520">
    <property type="component" value="Unassembled WGS sequence"/>
</dbReference>
<gene>
    <name evidence="1" type="ORF">A2U01_0017634</name>
</gene>
<dbReference type="EMBL" id="LXQA010032865">
    <property type="protein sequence ID" value="MCH96646.1"/>
    <property type="molecule type" value="Genomic_DNA"/>
</dbReference>
<proteinExistence type="predicted"/>